<dbReference type="GO" id="GO:0019556">
    <property type="term" value="P:L-histidine catabolic process to glutamate and formamide"/>
    <property type="evidence" value="ECO:0007669"/>
    <property type="project" value="InterPro"/>
</dbReference>
<protein>
    <recommendedName>
        <fullName evidence="5">Amidohydrolase-related domain-containing protein</fullName>
    </recommendedName>
</protein>
<sequence length="152" mass="16717">MMGSTEESHVKLICEEMLPAIEKAKSDGELHNLENIDAFCEKNVVEVENTKKVMEEGKKLGLAVNFHAEELTNIGGAEMGAAIGARAMSHLEHISAEGIEAMANKTFRRNAYGFAQNHVPVWIRGVIVALGSDFNPNAYCFAMPMIMHLDLE</sequence>
<proteinExistence type="predicted"/>
<dbReference type="PANTHER" id="PTHR42752">
    <property type="entry name" value="IMIDAZOLONEPROPIONASE"/>
    <property type="match status" value="1"/>
</dbReference>
<evidence type="ECO:0000313" key="4">
    <source>
        <dbReference type="Proteomes" id="UP000270094"/>
    </source>
</evidence>
<keyword evidence="2" id="KW-0378">Hydrolase</keyword>
<dbReference type="GO" id="GO:0050480">
    <property type="term" value="F:imidazolonepropionase activity"/>
    <property type="evidence" value="ECO:0007669"/>
    <property type="project" value="TreeGrafter"/>
</dbReference>
<keyword evidence="4" id="KW-1185">Reference proteome</keyword>
<reference evidence="3 4" key="1">
    <citation type="submission" date="2018-11" db="EMBL/GenBank/DDBJ databases">
        <authorList>
            <consortium name="Pathogen Informatics"/>
        </authorList>
    </citation>
    <scope>NUCLEOTIDE SEQUENCE [LARGE SCALE GENOMIC DNA]</scope>
</reference>
<dbReference type="InterPro" id="IPR032466">
    <property type="entry name" value="Metal_Hydrolase"/>
</dbReference>
<gene>
    <name evidence="3" type="ORF">SVUK_LOCUS16431</name>
</gene>
<dbReference type="OrthoDB" id="194468at2759"/>
<evidence type="ECO:0008006" key="5">
    <source>
        <dbReference type="Google" id="ProtNLM"/>
    </source>
</evidence>
<dbReference type="InterPro" id="IPR005920">
    <property type="entry name" value="HutI"/>
</dbReference>
<dbReference type="AlphaFoldDB" id="A0A3P7JL07"/>
<name>A0A3P7JL07_STRVU</name>
<dbReference type="GO" id="GO:0046872">
    <property type="term" value="F:metal ion binding"/>
    <property type="evidence" value="ECO:0007669"/>
    <property type="project" value="UniProtKB-KW"/>
</dbReference>
<dbReference type="EMBL" id="UYYB01112886">
    <property type="protein sequence ID" value="VDM81433.1"/>
    <property type="molecule type" value="Genomic_DNA"/>
</dbReference>
<dbReference type="SUPFAM" id="SSF51556">
    <property type="entry name" value="Metallo-dependent hydrolases"/>
    <property type="match status" value="1"/>
</dbReference>
<dbReference type="GO" id="GO:0005737">
    <property type="term" value="C:cytoplasm"/>
    <property type="evidence" value="ECO:0007669"/>
    <property type="project" value="InterPro"/>
</dbReference>
<dbReference type="Proteomes" id="UP000270094">
    <property type="component" value="Unassembled WGS sequence"/>
</dbReference>
<keyword evidence="1" id="KW-0479">Metal-binding</keyword>
<evidence type="ECO:0000313" key="3">
    <source>
        <dbReference type="EMBL" id="VDM81433.1"/>
    </source>
</evidence>
<dbReference type="PANTHER" id="PTHR42752:SF1">
    <property type="entry name" value="IMIDAZOLONEPROPIONASE-RELATED"/>
    <property type="match status" value="1"/>
</dbReference>
<evidence type="ECO:0000256" key="2">
    <source>
        <dbReference type="ARBA" id="ARBA00022801"/>
    </source>
</evidence>
<organism evidence="3 4">
    <name type="scientific">Strongylus vulgaris</name>
    <name type="common">Blood worm</name>
    <dbReference type="NCBI Taxonomy" id="40348"/>
    <lineage>
        <taxon>Eukaryota</taxon>
        <taxon>Metazoa</taxon>
        <taxon>Ecdysozoa</taxon>
        <taxon>Nematoda</taxon>
        <taxon>Chromadorea</taxon>
        <taxon>Rhabditida</taxon>
        <taxon>Rhabditina</taxon>
        <taxon>Rhabditomorpha</taxon>
        <taxon>Strongyloidea</taxon>
        <taxon>Strongylidae</taxon>
        <taxon>Strongylus</taxon>
    </lineage>
</organism>
<evidence type="ECO:0000256" key="1">
    <source>
        <dbReference type="ARBA" id="ARBA00022723"/>
    </source>
</evidence>
<accession>A0A3P7JL07</accession>
<dbReference type="Gene3D" id="3.20.20.140">
    <property type="entry name" value="Metal-dependent hydrolases"/>
    <property type="match status" value="1"/>
</dbReference>